<dbReference type="AlphaFoldDB" id="A0A379EYH2"/>
<dbReference type="InterPro" id="IPR025921">
    <property type="entry name" value="HmuY"/>
</dbReference>
<feature type="signal peptide" evidence="1">
    <location>
        <begin position="1"/>
        <end position="23"/>
    </location>
</feature>
<evidence type="ECO:0000313" key="5">
    <source>
        <dbReference type="Proteomes" id="UP000254235"/>
    </source>
</evidence>
<accession>A0A379EYH2</accession>
<dbReference type="CDD" id="cd12105">
    <property type="entry name" value="HmuY"/>
    <property type="match status" value="1"/>
</dbReference>
<evidence type="ECO:0000313" key="2">
    <source>
        <dbReference type="EMBL" id="RAS46681.1"/>
    </source>
</evidence>
<keyword evidence="4" id="KW-1185">Reference proteome</keyword>
<gene>
    <name evidence="2" type="ORF">BC673_10567</name>
    <name evidence="3" type="ORF">NCTC13043_00286</name>
</gene>
<organism evidence="3 5">
    <name type="scientific">Prevotella pallens</name>
    <dbReference type="NCBI Taxonomy" id="60133"/>
    <lineage>
        <taxon>Bacteria</taxon>
        <taxon>Pseudomonadati</taxon>
        <taxon>Bacteroidota</taxon>
        <taxon>Bacteroidia</taxon>
        <taxon>Bacteroidales</taxon>
        <taxon>Prevotellaceae</taxon>
        <taxon>Prevotella</taxon>
    </lineage>
</organism>
<dbReference type="Proteomes" id="UP000254235">
    <property type="component" value="Unassembled WGS sequence"/>
</dbReference>
<evidence type="ECO:0000313" key="4">
    <source>
        <dbReference type="Proteomes" id="UP000249852"/>
    </source>
</evidence>
<sequence>MKLKLLMALMCLAGLLCVSCTKNEDGPEPKPVQPQDDPIKETPIKELSFITQEKTLEDYDKWVYVNLETGETVMKEDVSEQEWRTYSEDGKQKDRFGQYDITKTVEARPSNAPEKWHLAFHVYDIRTNGGEGYMTDTTSIETIKTLPTNVKWVSDVKAYLIYDMKGMMTVPAVLGYMKSYVNMGLYYWMHKVKGTMGQYELTMSKSDPEKAPVFLVRFKDGSYAIIQFTGLKDATGRKKEVSFKYKFIKNK</sequence>
<dbReference type="Proteomes" id="UP000249852">
    <property type="component" value="Unassembled WGS sequence"/>
</dbReference>
<dbReference type="EMBL" id="UGTP01000001">
    <property type="protein sequence ID" value="SUC11440.1"/>
    <property type="molecule type" value="Genomic_DNA"/>
</dbReference>
<feature type="chain" id="PRO_5044586537" evidence="1">
    <location>
        <begin position="24"/>
        <end position="251"/>
    </location>
</feature>
<protein>
    <submittedName>
        <fullName evidence="2">Heme-binding HmuY-like protein</fullName>
    </submittedName>
</protein>
<reference evidence="2 4" key="1">
    <citation type="submission" date="2018-06" db="EMBL/GenBank/DDBJ databases">
        <title>Genomic Encyclopedia of Archaeal and Bacterial Type Strains, Phase II (KMG-II): from individual species to whole genera.</title>
        <authorList>
            <person name="Goeker M."/>
        </authorList>
    </citation>
    <scope>NUCLEOTIDE SEQUENCE [LARGE SCALE GENOMIC DNA]</scope>
    <source>
        <strain evidence="2 4">DSM 18710</strain>
    </source>
</reference>
<dbReference type="GeneID" id="78570026"/>
<evidence type="ECO:0000313" key="3">
    <source>
        <dbReference type="EMBL" id="SUC11440.1"/>
    </source>
</evidence>
<keyword evidence="1" id="KW-0732">Signal</keyword>
<dbReference type="RefSeq" id="WP_006043767.1">
    <property type="nucleotide sequence ID" value="NZ_CAUUBB010000016.1"/>
</dbReference>
<evidence type="ECO:0000256" key="1">
    <source>
        <dbReference type="SAM" id="SignalP"/>
    </source>
</evidence>
<reference evidence="3 5" key="2">
    <citation type="submission" date="2018-06" db="EMBL/GenBank/DDBJ databases">
        <authorList>
            <consortium name="Pathogen Informatics"/>
            <person name="Doyle S."/>
        </authorList>
    </citation>
    <scope>NUCLEOTIDE SEQUENCE [LARGE SCALE GENOMIC DNA]</scope>
    <source>
        <strain evidence="3 5">NCTC13043</strain>
    </source>
</reference>
<dbReference type="OrthoDB" id="1093440at2"/>
<proteinExistence type="predicted"/>
<name>A0A379EYH2_9BACT</name>
<dbReference type="Pfam" id="PF14064">
    <property type="entry name" value="HmuY"/>
    <property type="match status" value="1"/>
</dbReference>
<dbReference type="EMBL" id="QLTQ01000005">
    <property type="protein sequence ID" value="RAS46681.1"/>
    <property type="molecule type" value="Genomic_DNA"/>
</dbReference>